<feature type="region of interest" description="Disordered" evidence="5">
    <location>
        <begin position="574"/>
        <end position="623"/>
    </location>
</feature>
<feature type="domain" description="S1 motif" evidence="6">
    <location>
        <begin position="503"/>
        <end position="572"/>
    </location>
</feature>
<comment type="function">
    <text evidence="4">Binds mRNA; thus facilitating recognition of the initiation point. It is needed to translate mRNA with a short Shine-Dalgarno (SD) purine-rich sequence.</text>
</comment>
<evidence type="ECO:0000259" key="6">
    <source>
        <dbReference type="PROSITE" id="PS50126"/>
    </source>
</evidence>
<dbReference type="PANTHER" id="PTHR10724:SF7">
    <property type="entry name" value="SMALL RIBOSOMAL SUBUNIT PROTEIN BS1C"/>
    <property type="match status" value="1"/>
</dbReference>
<feature type="compositionally biased region" description="Gly residues" evidence="5">
    <location>
        <begin position="604"/>
        <end position="616"/>
    </location>
</feature>
<dbReference type="GO" id="GO:0022627">
    <property type="term" value="C:cytosolic small ribosomal subunit"/>
    <property type="evidence" value="ECO:0007669"/>
    <property type="project" value="TreeGrafter"/>
</dbReference>
<evidence type="ECO:0000313" key="7">
    <source>
        <dbReference type="EMBL" id="HGT39050.1"/>
    </source>
</evidence>
<dbReference type="GO" id="GO:0003735">
    <property type="term" value="F:structural constituent of ribosome"/>
    <property type="evidence" value="ECO:0007669"/>
    <property type="project" value="TreeGrafter"/>
</dbReference>
<dbReference type="PROSITE" id="PS50126">
    <property type="entry name" value="S1"/>
    <property type="match status" value="3"/>
</dbReference>
<dbReference type="SMART" id="SM00316">
    <property type="entry name" value="S1"/>
    <property type="match status" value="4"/>
</dbReference>
<evidence type="ECO:0000256" key="5">
    <source>
        <dbReference type="SAM" id="MobiDB-lite"/>
    </source>
</evidence>
<feature type="compositionally biased region" description="Low complexity" evidence="5">
    <location>
        <begin position="229"/>
        <end position="240"/>
    </location>
</feature>
<dbReference type="Gene3D" id="2.40.50.140">
    <property type="entry name" value="Nucleic acid-binding proteins"/>
    <property type="match status" value="4"/>
</dbReference>
<feature type="region of interest" description="Disordered" evidence="5">
    <location>
        <begin position="228"/>
        <end position="248"/>
    </location>
</feature>
<name>A0A7C4QUX7_9PLAN</name>
<proteinExistence type="inferred from homology"/>
<gene>
    <name evidence="7" type="ORF">ENS64_07275</name>
</gene>
<dbReference type="FunFam" id="2.40.50.140:FF:000103">
    <property type="entry name" value="protein RRP5 homolog"/>
    <property type="match status" value="2"/>
</dbReference>
<dbReference type="CDD" id="cd04465">
    <property type="entry name" value="S1_RPS1_repeat_ec2_hs2"/>
    <property type="match status" value="1"/>
</dbReference>
<dbReference type="PANTHER" id="PTHR10724">
    <property type="entry name" value="30S RIBOSOMAL PROTEIN S1"/>
    <property type="match status" value="1"/>
</dbReference>
<evidence type="ECO:0000256" key="4">
    <source>
        <dbReference type="ARBA" id="ARBA00025604"/>
    </source>
</evidence>
<reference evidence="7" key="1">
    <citation type="journal article" date="2020" name="mSystems">
        <title>Genome- and Community-Level Interaction Insights into Carbon Utilization and Element Cycling Functions of Hydrothermarchaeota in Hydrothermal Sediment.</title>
        <authorList>
            <person name="Zhou Z."/>
            <person name="Liu Y."/>
            <person name="Xu W."/>
            <person name="Pan J."/>
            <person name="Luo Z.H."/>
            <person name="Li M."/>
        </authorList>
    </citation>
    <scope>NUCLEOTIDE SEQUENCE [LARGE SCALE GENOMIC DNA]</scope>
    <source>
        <strain evidence="7">SpSt-508</strain>
    </source>
</reference>
<feature type="compositionally biased region" description="Basic and acidic residues" evidence="5">
    <location>
        <begin position="574"/>
        <end position="602"/>
    </location>
</feature>
<feature type="domain" description="S1 motif" evidence="6">
    <location>
        <begin position="331"/>
        <end position="397"/>
    </location>
</feature>
<evidence type="ECO:0000256" key="1">
    <source>
        <dbReference type="ARBA" id="ARBA00006767"/>
    </source>
</evidence>
<dbReference type="CDD" id="cd05688">
    <property type="entry name" value="S1_RPS1_repeat_ec3"/>
    <property type="match status" value="1"/>
</dbReference>
<feature type="compositionally biased region" description="Low complexity" evidence="5">
    <location>
        <begin position="66"/>
        <end position="98"/>
    </location>
</feature>
<dbReference type="InterPro" id="IPR050437">
    <property type="entry name" value="Ribos_protein_bS1-like"/>
</dbReference>
<organism evidence="7">
    <name type="scientific">Schlesneria paludicola</name>
    <dbReference type="NCBI Taxonomy" id="360056"/>
    <lineage>
        <taxon>Bacteria</taxon>
        <taxon>Pseudomonadati</taxon>
        <taxon>Planctomycetota</taxon>
        <taxon>Planctomycetia</taxon>
        <taxon>Planctomycetales</taxon>
        <taxon>Planctomycetaceae</taxon>
        <taxon>Schlesneria</taxon>
    </lineage>
</organism>
<protein>
    <submittedName>
        <fullName evidence="7">S1 RNA-binding domain-containing protein</fullName>
    </submittedName>
</protein>
<feature type="compositionally biased region" description="Polar residues" evidence="5">
    <location>
        <begin position="15"/>
        <end position="28"/>
    </location>
</feature>
<dbReference type="InterPro" id="IPR003029">
    <property type="entry name" value="S1_domain"/>
</dbReference>
<feature type="compositionally biased region" description="Polar residues" evidence="5">
    <location>
        <begin position="35"/>
        <end position="47"/>
    </location>
</feature>
<dbReference type="EMBL" id="DSVQ01000012">
    <property type="protein sequence ID" value="HGT39050.1"/>
    <property type="molecule type" value="Genomic_DNA"/>
</dbReference>
<keyword evidence="2" id="KW-0689">Ribosomal protein</keyword>
<keyword evidence="3" id="KW-0687">Ribonucleoprotein</keyword>
<comment type="similarity">
    <text evidence="1">Belongs to the bacterial ribosomal protein bS1 family.</text>
</comment>
<evidence type="ECO:0000256" key="3">
    <source>
        <dbReference type="ARBA" id="ARBA00023274"/>
    </source>
</evidence>
<accession>A0A7C4QUX7</accession>
<evidence type="ECO:0000256" key="2">
    <source>
        <dbReference type="ARBA" id="ARBA00022980"/>
    </source>
</evidence>
<dbReference type="PRINTS" id="PR00681">
    <property type="entry name" value="RIBOSOMALS1"/>
</dbReference>
<feature type="compositionally biased region" description="Low complexity" evidence="5">
    <location>
        <begin position="108"/>
        <end position="140"/>
    </location>
</feature>
<dbReference type="GO" id="GO:0003729">
    <property type="term" value="F:mRNA binding"/>
    <property type="evidence" value="ECO:0007669"/>
    <property type="project" value="TreeGrafter"/>
</dbReference>
<dbReference type="InterPro" id="IPR035104">
    <property type="entry name" value="Ribosomal_protein_S1-like"/>
</dbReference>
<sequence length="623" mass="65369">MTNGEQAAVVDDQVPDSSLPASTDSTCADSPCASLPSQESDGNSPQVTDAPRLQPTCPNGTAESTGGSEAAGPAAREAACGGAVEAASSAPGEAVAAPCGSPSEAPLATSDAATEANAAAVSSATVAAETVSPAPESAAPSEPPRRKIQLNPTATPDQLRPKPTYGEADEPPTANVAAVKGSANETVVAVAEAIVTPSAAPVSLPPKHAPLESSLEAEIDAALAETLKGSPAGAGPAGRAPVPPSEEELQSGTQLKAKVQSVTPENVLCDVGYRAPAIVPLKQFPQGKHPRVGEEFLVIAERFDAESGVIQANLPKATRRAKGNWEELSVGQVVDCYVNKTNKGGLEVTVSNLRGFLPASQVDLGFVQSLESYVGQKFPVQITEVNAAKRNLVVSRRALLIQERKQAAEAFWQNVEVGQQYTGTVKTIKDYGAFIDLGGVDGFLHVGEMSWTRIKHPSDILREGQTIDVVILSLDREKQKIGLGMRQLSQNPWNTAADKYAVGRTVSGRVTRVTDFGAFVELEPGVEGLIHISELDHRRVKRVADVVTVGQDVQAQVLEVAPERQRISLSLKALKEKPEEPKDEDRAPSKGETYERKRKEPLRGGTGSGHSGGLFGNPGDFAR</sequence>
<dbReference type="Pfam" id="PF00575">
    <property type="entry name" value="S1"/>
    <property type="match status" value="3"/>
</dbReference>
<dbReference type="AlphaFoldDB" id="A0A7C4QUX7"/>
<feature type="region of interest" description="Disordered" evidence="5">
    <location>
        <begin position="1"/>
        <end position="173"/>
    </location>
</feature>
<feature type="compositionally biased region" description="Polar residues" evidence="5">
    <location>
        <begin position="56"/>
        <end position="65"/>
    </location>
</feature>
<dbReference type="GO" id="GO:0006412">
    <property type="term" value="P:translation"/>
    <property type="evidence" value="ECO:0007669"/>
    <property type="project" value="TreeGrafter"/>
</dbReference>
<dbReference type="InterPro" id="IPR012340">
    <property type="entry name" value="NA-bd_OB-fold"/>
</dbReference>
<comment type="caution">
    <text evidence="7">The sequence shown here is derived from an EMBL/GenBank/DDBJ whole genome shotgun (WGS) entry which is preliminary data.</text>
</comment>
<feature type="domain" description="S1 motif" evidence="6">
    <location>
        <begin position="418"/>
        <end position="486"/>
    </location>
</feature>
<dbReference type="SUPFAM" id="SSF50249">
    <property type="entry name" value="Nucleic acid-binding proteins"/>
    <property type="match status" value="4"/>
</dbReference>